<organism evidence="1 2">
    <name type="scientific">Chenopodium quinoa</name>
    <name type="common">Quinoa</name>
    <dbReference type="NCBI Taxonomy" id="63459"/>
    <lineage>
        <taxon>Eukaryota</taxon>
        <taxon>Viridiplantae</taxon>
        <taxon>Streptophyta</taxon>
        <taxon>Embryophyta</taxon>
        <taxon>Tracheophyta</taxon>
        <taxon>Spermatophyta</taxon>
        <taxon>Magnoliopsida</taxon>
        <taxon>eudicotyledons</taxon>
        <taxon>Gunneridae</taxon>
        <taxon>Pentapetalae</taxon>
        <taxon>Caryophyllales</taxon>
        <taxon>Chenopodiaceae</taxon>
        <taxon>Chenopodioideae</taxon>
        <taxon>Atripliceae</taxon>
        <taxon>Chenopodium</taxon>
    </lineage>
</organism>
<evidence type="ECO:0000313" key="2">
    <source>
        <dbReference type="Proteomes" id="UP000596660"/>
    </source>
</evidence>
<name>A0A803MDR2_CHEQI</name>
<sequence length="149" mass="17498">MTSNCNCLTLNRMGIGILKENYDTPEDVDKYLVAVVAKVIDDRVFSEVQLQTWVDNYWKTDRAILVKKTSHEKNLFFFFCTSWEDRDNLMSMVSTSYKRALVIFKGWLMESNVMEMDFSESSLWVKVGLPTTECQPQMARRILDEWVEL</sequence>
<dbReference type="AlphaFoldDB" id="A0A803MDR2"/>
<dbReference type="Proteomes" id="UP000596660">
    <property type="component" value="Unplaced"/>
</dbReference>
<dbReference type="EnsemblPlants" id="AUR62027605-RA">
    <property type="protein sequence ID" value="AUR62027605-RA:cds"/>
    <property type="gene ID" value="AUR62027605"/>
</dbReference>
<keyword evidence="2" id="KW-1185">Reference proteome</keyword>
<protein>
    <recommendedName>
        <fullName evidence="3">DUF4283 domain-containing protein</fullName>
    </recommendedName>
</protein>
<reference evidence="1" key="1">
    <citation type="journal article" date="2017" name="Nature">
        <title>The genome of Chenopodium quinoa.</title>
        <authorList>
            <person name="Jarvis D.E."/>
            <person name="Ho Y.S."/>
            <person name="Lightfoot D.J."/>
            <person name="Schmoeckel S.M."/>
            <person name="Li B."/>
            <person name="Borm T.J.A."/>
            <person name="Ohyanagi H."/>
            <person name="Mineta K."/>
            <person name="Michell C.T."/>
            <person name="Saber N."/>
            <person name="Kharbatia N.M."/>
            <person name="Rupper R.R."/>
            <person name="Sharp A.R."/>
            <person name="Dally N."/>
            <person name="Boughton B.A."/>
            <person name="Woo Y.H."/>
            <person name="Gao G."/>
            <person name="Schijlen E.G.W.M."/>
            <person name="Guo X."/>
            <person name="Momin A.A."/>
            <person name="Negrao S."/>
            <person name="Al-Babili S."/>
            <person name="Gehring C."/>
            <person name="Roessner U."/>
            <person name="Jung C."/>
            <person name="Murphy K."/>
            <person name="Arold S.T."/>
            <person name="Gojobori T."/>
            <person name="van der Linden C.G."/>
            <person name="van Loo E.N."/>
            <person name="Jellen E.N."/>
            <person name="Maughan P.J."/>
            <person name="Tester M."/>
        </authorList>
    </citation>
    <scope>NUCLEOTIDE SEQUENCE [LARGE SCALE GENOMIC DNA]</scope>
    <source>
        <strain evidence="1">cv. PI 614886</strain>
    </source>
</reference>
<dbReference type="Gramene" id="AUR62027605-RA">
    <property type="protein sequence ID" value="AUR62027605-RA:cds"/>
    <property type="gene ID" value="AUR62027605"/>
</dbReference>
<evidence type="ECO:0000313" key="1">
    <source>
        <dbReference type="EnsemblPlants" id="AUR62027605-RA:cds"/>
    </source>
</evidence>
<evidence type="ECO:0008006" key="3">
    <source>
        <dbReference type="Google" id="ProtNLM"/>
    </source>
</evidence>
<proteinExistence type="predicted"/>
<reference evidence="1" key="2">
    <citation type="submission" date="2021-03" db="UniProtKB">
        <authorList>
            <consortium name="EnsemblPlants"/>
        </authorList>
    </citation>
    <scope>IDENTIFICATION</scope>
</reference>
<accession>A0A803MDR2</accession>